<proteinExistence type="inferred from homology"/>
<evidence type="ECO:0000256" key="1">
    <source>
        <dbReference type="ARBA" id="ARBA00011073"/>
    </source>
</evidence>
<dbReference type="OrthoDB" id="640735at2759"/>
<gene>
    <name evidence="11" type="ORF">MARPO_0040s0056</name>
</gene>
<feature type="active site" description="Charge relay system" evidence="6 7">
    <location>
        <position position="129"/>
    </location>
</feature>
<dbReference type="CDD" id="cd02120">
    <property type="entry name" value="PA_subtilisin_like"/>
    <property type="match status" value="1"/>
</dbReference>
<dbReference type="FunFam" id="3.40.50.200:FF:000006">
    <property type="entry name" value="Subtilisin-like protease SBT1.5"/>
    <property type="match status" value="1"/>
</dbReference>
<keyword evidence="12" id="KW-1185">Reference proteome</keyword>
<evidence type="ECO:0000256" key="7">
    <source>
        <dbReference type="PROSITE-ProRule" id="PRU01240"/>
    </source>
</evidence>
<dbReference type="GO" id="GO:0004252">
    <property type="term" value="F:serine-type endopeptidase activity"/>
    <property type="evidence" value="ECO:0000318"/>
    <property type="project" value="GO_Central"/>
</dbReference>
<dbReference type="PRINTS" id="PR00723">
    <property type="entry name" value="SUBTILISIN"/>
</dbReference>
<dbReference type="OMA" id="ANTGALW"/>
<keyword evidence="2 7" id="KW-0645">Protease</keyword>
<feature type="domain" description="PA" evidence="9">
    <location>
        <begin position="289"/>
        <end position="383"/>
    </location>
</feature>
<dbReference type="GO" id="GO:0006508">
    <property type="term" value="P:proteolysis"/>
    <property type="evidence" value="ECO:0007669"/>
    <property type="project" value="UniProtKB-KW"/>
</dbReference>
<dbReference type="InterPro" id="IPR000209">
    <property type="entry name" value="Peptidase_S8/S53_dom"/>
</dbReference>
<dbReference type="PANTHER" id="PTHR10795">
    <property type="entry name" value="PROPROTEIN CONVERTASE SUBTILISIN/KEXIN"/>
    <property type="match status" value="1"/>
</dbReference>
<evidence type="ECO:0000256" key="2">
    <source>
        <dbReference type="ARBA" id="ARBA00022670"/>
    </source>
</evidence>
<dbReference type="InterPro" id="IPR045051">
    <property type="entry name" value="SBT"/>
</dbReference>
<dbReference type="AlphaFoldDB" id="A0A2R6X2S8"/>
<dbReference type="EMBL" id="KZ772712">
    <property type="protein sequence ID" value="PTQ40376.1"/>
    <property type="molecule type" value="Genomic_DNA"/>
</dbReference>
<feature type="domain" description="Subtilisin-like protease fibronectin type-III" evidence="10">
    <location>
        <begin position="580"/>
        <end position="677"/>
    </location>
</feature>
<dbReference type="Pfam" id="PF02225">
    <property type="entry name" value="PA"/>
    <property type="match status" value="1"/>
</dbReference>
<reference evidence="12" key="1">
    <citation type="journal article" date="2017" name="Cell">
        <title>Insights into land plant evolution garnered from the Marchantia polymorpha genome.</title>
        <authorList>
            <person name="Bowman J.L."/>
            <person name="Kohchi T."/>
            <person name="Yamato K.T."/>
            <person name="Jenkins J."/>
            <person name="Shu S."/>
            <person name="Ishizaki K."/>
            <person name="Yamaoka S."/>
            <person name="Nishihama R."/>
            <person name="Nakamura Y."/>
            <person name="Berger F."/>
            <person name="Adam C."/>
            <person name="Aki S.S."/>
            <person name="Althoff F."/>
            <person name="Araki T."/>
            <person name="Arteaga-Vazquez M.A."/>
            <person name="Balasubrmanian S."/>
            <person name="Barry K."/>
            <person name="Bauer D."/>
            <person name="Boehm C.R."/>
            <person name="Briginshaw L."/>
            <person name="Caballero-Perez J."/>
            <person name="Catarino B."/>
            <person name="Chen F."/>
            <person name="Chiyoda S."/>
            <person name="Chovatia M."/>
            <person name="Davies K.M."/>
            <person name="Delmans M."/>
            <person name="Demura T."/>
            <person name="Dierschke T."/>
            <person name="Dolan L."/>
            <person name="Dorantes-Acosta A.E."/>
            <person name="Eklund D.M."/>
            <person name="Florent S.N."/>
            <person name="Flores-Sandoval E."/>
            <person name="Fujiyama A."/>
            <person name="Fukuzawa H."/>
            <person name="Galik B."/>
            <person name="Grimanelli D."/>
            <person name="Grimwood J."/>
            <person name="Grossniklaus U."/>
            <person name="Hamada T."/>
            <person name="Haseloff J."/>
            <person name="Hetherington A.J."/>
            <person name="Higo A."/>
            <person name="Hirakawa Y."/>
            <person name="Hundley H.N."/>
            <person name="Ikeda Y."/>
            <person name="Inoue K."/>
            <person name="Inoue S.I."/>
            <person name="Ishida S."/>
            <person name="Jia Q."/>
            <person name="Kakita M."/>
            <person name="Kanazawa T."/>
            <person name="Kawai Y."/>
            <person name="Kawashima T."/>
            <person name="Kennedy M."/>
            <person name="Kinose K."/>
            <person name="Kinoshita T."/>
            <person name="Kohara Y."/>
            <person name="Koide E."/>
            <person name="Komatsu K."/>
            <person name="Kopischke S."/>
            <person name="Kubo M."/>
            <person name="Kyozuka J."/>
            <person name="Lagercrantz U."/>
            <person name="Lin S.S."/>
            <person name="Lindquist E."/>
            <person name="Lipzen A.M."/>
            <person name="Lu C.W."/>
            <person name="De Luna E."/>
            <person name="Martienssen R.A."/>
            <person name="Minamino N."/>
            <person name="Mizutani M."/>
            <person name="Mizutani M."/>
            <person name="Mochizuki N."/>
            <person name="Monte I."/>
            <person name="Mosher R."/>
            <person name="Nagasaki H."/>
            <person name="Nakagami H."/>
            <person name="Naramoto S."/>
            <person name="Nishitani K."/>
            <person name="Ohtani M."/>
            <person name="Okamoto T."/>
            <person name="Okumura M."/>
            <person name="Phillips J."/>
            <person name="Pollak B."/>
            <person name="Reinders A."/>
            <person name="Rovekamp M."/>
            <person name="Sano R."/>
            <person name="Sawa S."/>
            <person name="Schmid M.W."/>
            <person name="Shirakawa M."/>
            <person name="Solano R."/>
            <person name="Spunde A."/>
            <person name="Suetsugu N."/>
            <person name="Sugano S."/>
            <person name="Sugiyama A."/>
            <person name="Sun R."/>
            <person name="Suzuki Y."/>
            <person name="Takenaka M."/>
            <person name="Takezawa D."/>
            <person name="Tomogane H."/>
            <person name="Tsuzuki M."/>
            <person name="Ueda T."/>
            <person name="Umeda M."/>
            <person name="Ward J.M."/>
            <person name="Watanabe Y."/>
            <person name="Yazaki K."/>
            <person name="Yokoyama R."/>
            <person name="Yoshitake Y."/>
            <person name="Yotsui I."/>
            <person name="Zachgo S."/>
            <person name="Schmutz J."/>
        </authorList>
    </citation>
    <scope>NUCLEOTIDE SEQUENCE [LARGE SCALE GENOMIC DNA]</scope>
    <source>
        <strain evidence="12">Tak-1</strain>
    </source>
</reference>
<evidence type="ECO:0000256" key="5">
    <source>
        <dbReference type="ARBA" id="ARBA00022825"/>
    </source>
</evidence>
<accession>A0A2R6X2S8</accession>
<name>A0A2R6X2S8_MARPO</name>
<dbReference type="SUPFAM" id="SSF52743">
    <property type="entry name" value="Subtilisin-like"/>
    <property type="match status" value="1"/>
</dbReference>
<sequence>MEGVLSVVPNHRLEPATTSTWKFLDVESSDSDAANTGALWERANYGRDVIIGVIDTGIWPESESFHDRGLGPVPARWKGECVEGQLWTSENCNRKLIGAKYFFAGNPEITNATFDDGLEYRSARDINGHGTHVAATAAGSFAPASWKGFANGTAKGGAPQARIAVYKVCWDVGGCSTADISAAIDEAIADGVDIISISISGSNDQPFYQDAVTISAYQAMKAGIVVAFAASNDGPAAKTVNHVEPWSVTVAATTHDRFIGSDVFIRLADGPQPRLRLRGATLNSNATTTAPLVLASEVKLANASIPFATSCFESSLDPEQVAGKIVFCLKFSPVESITSKAVEVLNAGGVGMIVGNGWSLGDHTVEAEEFVLPAVYITATDSQRVQDFLTRCDLDSCNFRNTRATIFTGKTWLGVRPAPVVAEFSSTGPSGVTQDILKPDIAAPGVKVLAAWIDGTYNAIDGTSMATPHISGVIALIKSIHPKWSPAAIKSAIMTTAITVDNSNHKIQNIQNKPAGPFSTGSGLVNPNAAVDPGLVYEAGPRDYTLFLCALNYTDQMAEVVTGEPNSCSSQKYFPSASSLNYPSVSIGDLKKITTVTRRVTNVGAARSVYKVSIQAPKGVRVSISPSRLSFSNVYETKSFNIRLQRTLKTDADSETYVFGSYTWSDGRHKVRSPIVVGHQPQ</sequence>
<dbReference type="PROSITE" id="PS00138">
    <property type="entry name" value="SUBTILASE_SER"/>
    <property type="match status" value="1"/>
</dbReference>
<keyword evidence="3" id="KW-0732">Signal</keyword>
<keyword evidence="4 7" id="KW-0378">Hydrolase</keyword>
<dbReference type="InterPro" id="IPR036852">
    <property type="entry name" value="Peptidase_S8/S53_dom_sf"/>
</dbReference>
<dbReference type="Gene3D" id="3.40.50.200">
    <property type="entry name" value="Peptidase S8/S53 domain"/>
    <property type="match status" value="1"/>
</dbReference>
<evidence type="ECO:0000259" key="10">
    <source>
        <dbReference type="Pfam" id="PF17766"/>
    </source>
</evidence>
<dbReference type="GO" id="GO:0005576">
    <property type="term" value="C:extracellular region"/>
    <property type="evidence" value="ECO:0000318"/>
    <property type="project" value="GO_Central"/>
</dbReference>
<evidence type="ECO:0000313" key="12">
    <source>
        <dbReference type="Proteomes" id="UP000244005"/>
    </source>
</evidence>
<feature type="active site" description="Charge relay system" evidence="6 7">
    <location>
        <position position="464"/>
    </location>
</feature>
<evidence type="ECO:0000256" key="6">
    <source>
        <dbReference type="PIRSR" id="PIRSR615500-1"/>
    </source>
</evidence>
<feature type="active site" description="Charge relay system" evidence="6 7">
    <location>
        <position position="55"/>
    </location>
</feature>
<dbReference type="Gene3D" id="2.60.40.2310">
    <property type="match status" value="1"/>
</dbReference>
<evidence type="ECO:0000259" key="8">
    <source>
        <dbReference type="Pfam" id="PF00082"/>
    </source>
</evidence>
<evidence type="ECO:0000313" key="11">
    <source>
        <dbReference type="EMBL" id="PTQ40376.1"/>
    </source>
</evidence>
<keyword evidence="5 7" id="KW-0720">Serine protease</keyword>
<dbReference type="InterPro" id="IPR023828">
    <property type="entry name" value="Peptidase_S8_Ser-AS"/>
</dbReference>
<evidence type="ECO:0008006" key="13">
    <source>
        <dbReference type="Google" id="ProtNLM"/>
    </source>
</evidence>
<dbReference type="InterPro" id="IPR034197">
    <property type="entry name" value="Peptidases_S8_3"/>
</dbReference>
<dbReference type="Proteomes" id="UP000244005">
    <property type="component" value="Unassembled WGS sequence"/>
</dbReference>
<dbReference type="InterPro" id="IPR041469">
    <property type="entry name" value="Subtilisin-like_FN3"/>
</dbReference>
<dbReference type="InterPro" id="IPR015500">
    <property type="entry name" value="Peptidase_S8_subtilisin-rel"/>
</dbReference>
<dbReference type="FunFam" id="2.60.40.2310:FF:000002">
    <property type="entry name" value="p69E protein-like"/>
    <property type="match status" value="1"/>
</dbReference>
<dbReference type="Gramene" id="Mp2g21580.1">
    <property type="protein sequence ID" value="Mp2g21580.1.cds"/>
    <property type="gene ID" value="Mp2g21580"/>
</dbReference>
<organism evidence="11 12">
    <name type="scientific">Marchantia polymorpha</name>
    <name type="common">Common liverwort</name>
    <name type="synonym">Marchantia aquatica</name>
    <dbReference type="NCBI Taxonomy" id="3197"/>
    <lineage>
        <taxon>Eukaryota</taxon>
        <taxon>Viridiplantae</taxon>
        <taxon>Streptophyta</taxon>
        <taxon>Embryophyta</taxon>
        <taxon>Marchantiophyta</taxon>
        <taxon>Marchantiopsida</taxon>
        <taxon>Marchantiidae</taxon>
        <taxon>Marchantiales</taxon>
        <taxon>Marchantiaceae</taxon>
        <taxon>Marchantia</taxon>
    </lineage>
</organism>
<protein>
    <recommendedName>
        <fullName evidence="13">Subtilisin-like protease</fullName>
    </recommendedName>
</protein>
<dbReference type="InterPro" id="IPR003137">
    <property type="entry name" value="PA_domain"/>
</dbReference>
<dbReference type="Pfam" id="PF17766">
    <property type="entry name" value="fn3_6"/>
    <property type="match status" value="1"/>
</dbReference>
<feature type="domain" description="Peptidase S8/S53" evidence="8">
    <location>
        <begin position="46"/>
        <end position="503"/>
    </location>
</feature>
<dbReference type="Pfam" id="PF00082">
    <property type="entry name" value="Peptidase_S8"/>
    <property type="match status" value="1"/>
</dbReference>
<dbReference type="PROSITE" id="PS51892">
    <property type="entry name" value="SUBTILASE"/>
    <property type="match status" value="1"/>
</dbReference>
<evidence type="ECO:0000259" key="9">
    <source>
        <dbReference type="Pfam" id="PF02225"/>
    </source>
</evidence>
<dbReference type="CDD" id="cd04852">
    <property type="entry name" value="Peptidases_S8_3"/>
    <property type="match status" value="1"/>
</dbReference>
<dbReference type="Gene3D" id="3.50.30.30">
    <property type="match status" value="1"/>
</dbReference>
<evidence type="ECO:0000256" key="3">
    <source>
        <dbReference type="ARBA" id="ARBA00022729"/>
    </source>
</evidence>
<comment type="similarity">
    <text evidence="1 7">Belongs to the peptidase S8 family.</text>
</comment>
<evidence type="ECO:0000256" key="4">
    <source>
        <dbReference type="ARBA" id="ARBA00022801"/>
    </source>
</evidence>